<organism evidence="2 3">
    <name type="scientific">Daphnia magna</name>
    <dbReference type="NCBI Taxonomy" id="35525"/>
    <lineage>
        <taxon>Eukaryota</taxon>
        <taxon>Metazoa</taxon>
        <taxon>Ecdysozoa</taxon>
        <taxon>Arthropoda</taxon>
        <taxon>Crustacea</taxon>
        <taxon>Branchiopoda</taxon>
        <taxon>Diplostraca</taxon>
        <taxon>Cladocera</taxon>
        <taxon>Anomopoda</taxon>
        <taxon>Daphniidae</taxon>
        <taxon>Daphnia</taxon>
    </lineage>
</organism>
<dbReference type="EMBL" id="JAOYFB010000002">
    <property type="protein sequence ID" value="KAK4006075.1"/>
    <property type="molecule type" value="Genomic_DNA"/>
</dbReference>
<dbReference type="Proteomes" id="UP001234178">
    <property type="component" value="Unassembled WGS sequence"/>
</dbReference>
<accession>A0ABQ9YZJ5</accession>
<keyword evidence="3" id="KW-1185">Reference proteome</keyword>
<name>A0ABQ9YZJ5_9CRUS</name>
<comment type="caution">
    <text evidence="2">The sequence shown here is derived from an EMBL/GenBank/DDBJ whole genome shotgun (WGS) entry which is preliminary data.</text>
</comment>
<feature type="region of interest" description="Disordered" evidence="1">
    <location>
        <begin position="211"/>
        <end position="254"/>
    </location>
</feature>
<proteinExistence type="predicted"/>
<protein>
    <submittedName>
        <fullName evidence="2">Uncharacterized protein</fullName>
    </submittedName>
</protein>
<reference evidence="2 3" key="1">
    <citation type="journal article" date="2023" name="Nucleic Acids Res.">
        <title>The hologenome of Daphnia magna reveals possible DNA methylation and microbiome-mediated evolution of the host genome.</title>
        <authorList>
            <person name="Chaturvedi A."/>
            <person name="Li X."/>
            <person name="Dhandapani V."/>
            <person name="Marshall H."/>
            <person name="Kissane S."/>
            <person name="Cuenca-Cambronero M."/>
            <person name="Asole G."/>
            <person name="Calvet F."/>
            <person name="Ruiz-Romero M."/>
            <person name="Marangio P."/>
            <person name="Guigo R."/>
            <person name="Rago D."/>
            <person name="Mirbahai L."/>
            <person name="Eastwood N."/>
            <person name="Colbourne J.K."/>
            <person name="Zhou J."/>
            <person name="Mallon E."/>
            <person name="Orsini L."/>
        </authorList>
    </citation>
    <scope>NUCLEOTIDE SEQUENCE [LARGE SCALE GENOMIC DNA]</scope>
    <source>
        <strain evidence="2">LRV0_1</strain>
    </source>
</reference>
<gene>
    <name evidence="2" type="ORF">OUZ56_011211</name>
</gene>
<feature type="region of interest" description="Disordered" evidence="1">
    <location>
        <begin position="145"/>
        <end position="166"/>
    </location>
</feature>
<evidence type="ECO:0000313" key="2">
    <source>
        <dbReference type="EMBL" id="KAK4006075.1"/>
    </source>
</evidence>
<evidence type="ECO:0000313" key="3">
    <source>
        <dbReference type="Proteomes" id="UP001234178"/>
    </source>
</evidence>
<sequence>MYPRRTPISHEVSQRINYLNRIRRLGAYHARIKFGEFGPSLTEPVEPEYRPLPHGVTIDAKLGAYEEGFYSIAIKYLPRDEAVAITNIRVNADYRRYLNFLRGLPTREPTPREQIHPEIPLPAVLQHPTPREPDYGSTPIARFYGYQGPRSHPRSRGQSTVAEQSTSLATRNVVVRSLLENERRREAEVIEQEVGAEETEDITEVETNFSIRTNDSETIIQEESEVEETVKGESEESGSTTSEEFILSINEREF</sequence>
<feature type="compositionally biased region" description="Polar residues" evidence="1">
    <location>
        <begin position="156"/>
        <end position="166"/>
    </location>
</feature>
<evidence type="ECO:0000256" key="1">
    <source>
        <dbReference type="SAM" id="MobiDB-lite"/>
    </source>
</evidence>